<evidence type="ECO:0000313" key="1">
    <source>
        <dbReference type="EMBL" id="PWN50711.1"/>
    </source>
</evidence>
<accession>A0ACD0NY21</accession>
<keyword evidence="2" id="KW-1185">Reference proteome</keyword>
<proteinExistence type="predicted"/>
<sequence length="1587" mass="176268">MPTEASSSPKAGDSAKLKQEPPYKFYSLDHVCNKWPKLLKKSNPSNSLLTSYDFDRLLAGLDPLTWFPEASEDDQPVNHNDQASGSKKRRRKNLPDPQFENDVIRLALFKSSDPSAGASIDELDPSASGDELTTREASENKPTQPDPSPQLVEAVEIYVATDPTDKVKHMVLPSESIQSILKALFPRISQAHSFSSILENLENEISPEATFLAPSRTQPTTDSIKPVLLEEDPVLFLVKSFEEYRKLRRLTRLQSKSAIRKMSPHGLDPSADYEQVRRSWAEGGCSFFSIDTESWERGETTDIIEIGWSIVDRNQPTANHSPENEEQPPRIVNGDDDLSWKQTTEHRLIYEYLGMNNGRYVPDERGSFLFAAERTFTKTKGVSPTPPSVAVDVEDEGTSWEIGAIWENGTKIEGMQEVASEIEMTLLSLRKKGKVFVVFHDYSSDMKVLRHLGIQTKSWNRSLDPSAAVAKSKKLVSEEEVLADVADPDDEDPCYMSPEVEDEHLHPVYVLDTLRLFAALQGKGSGNGTNLRTMTTILTGAPPGAIKGLHNAANDAYYTLLCLSLMASGPPLTEHRQIIMPRVIKIDEAKQARRATVDAGRQARVEARMAASRMAVDIAGNAREPGQALTKEDENLMRKGWNFSPVSEVTRLQDLDIPMLDVEDGLRDNHVDGSSSFMKEGIAEETAGASQGLIEEEDIDFSQTSPQKPAPPPDAEEENERGRMALELKEQSIRITNLEEKVASLTARLEELASLVSEKQAAAAPEAKSTCEPFSSEKDDYKNQSEALIGEDKTETEGEEHGESTVSPQGLGTKATPPWNPEAFFEPAPAAVSVKPSEAEGSSDTLPEIVSSAPPPFCDAIREQEPETQSGWWNFTPSGVELDVDSDDHIHRDHFAVSAWLGPEADHTPSGVELDGDSDDHIHRDHFAISAWQEPATMGKPSGEKKKHFAVSCWQVSKRTEERSMEECESGPKDGPSYLEYDNHQDHLAKVFKTEGSGPLDVENANVPVGFDLVRGVKDLDVEEDESDIKEQITPKWRDLRRKDGFDVKEPKHPPPHVLQGKDRFDEERRQRIAARPKLSLAERKAYMPLIYILKDYERKGIIRARRSQVASTIIKEKVYCFKLVGADRWSEYAAKAEKRGIIVLGKGPRKAGDEWIALKETEDRIAANLAKYGGGSSECSSDSDDESKRGSIDRRRDVDRQSSSFQNKESATDLRLTRESGVGPLYGANKANKQSAKVYKHMTDMDAMEEKEGRKVYEGFKSRTASGFSPRGGWGGDRESDVDFHPAKREEDEVVPKERTAPWAAKGYDGNPRDRRPLFGEDDEGQSEDENDYNGRGYQRSHADSGREFATKPFRKPNVYSEQPPWQKRKDYETEQRSSSSQFSGRGHAHHPDDQSGTASSSIQGPDDLTAEIERARQDFLAKVDAALAKRCSGVAASVAPASSSLSSRAASAFVEDGRSSRFSASERNGWREEDDTDGSWSRKQQERPGSKAQGEEATWRARATKELGRPPPGYKGKDHSTNANAFGKALEGKVDGTGPRRSEGNSSTDSDASLIAFLAKKKKEDAERAKWLREQEELARSAWES</sequence>
<dbReference type="EMBL" id="KZ819905">
    <property type="protein sequence ID" value="PWN50711.1"/>
    <property type="molecule type" value="Genomic_DNA"/>
</dbReference>
<reference evidence="1 2" key="1">
    <citation type="journal article" date="2018" name="Mol. Biol. Evol.">
        <title>Broad Genomic Sampling Reveals a Smut Pathogenic Ancestry of the Fungal Clade Ustilaginomycotina.</title>
        <authorList>
            <person name="Kijpornyongpan T."/>
            <person name="Mondo S.J."/>
            <person name="Barry K."/>
            <person name="Sandor L."/>
            <person name="Lee J."/>
            <person name="Lipzen A."/>
            <person name="Pangilinan J."/>
            <person name="LaButti K."/>
            <person name="Hainaut M."/>
            <person name="Henrissat B."/>
            <person name="Grigoriev I.V."/>
            <person name="Spatafora J.W."/>
            <person name="Aime M.C."/>
        </authorList>
    </citation>
    <scope>NUCLEOTIDE SEQUENCE [LARGE SCALE GENOMIC DNA]</scope>
    <source>
        <strain evidence="1 2">SA 807</strain>
    </source>
</reference>
<gene>
    <name evidence="1" type="ORF">IE53DRAFT_82115</name>
</gene>
<organism evidence="1 2">
    <name type="scientific">Violaceomyces palustris</name>
    <dbReference type="NCBI Taxonomy" id="1673888"/>
    <lineage>
        <taxon>Eukaryota</taxon>
        <taxon>Fungi</taxon>
        <taxon>Dikarya</taxon>
        <taxon>Basidiomycota</taxon>
        <taxon>Ustilaginomycotina</taxon>
        <taxon>Ustilaginomycetes</taxon>
        <taxon>Violaceomycetales</taxon>
        <taxon>Violaceomycetaceae</taxon>
        <taxon>Violaceomyces</taxon>
    </lineage>
</organism>
<evidence type="ECO:0000313" key="2">
    <source>
        <dbReference type="Proteomes" id="UP000245626"/>
    </source>
</evidence>
<dbReference type="Proteomes" id="UP000245626">
    <property type="component" value="Unassembled WGS sequence"/>
</dbReference>
<name>A0ACD0NY21_9BASI</name>
<protein>
    <submittedName>
        <fullName evidence="1">Uncharacterized protein</fullName>
    </submittedName>
</protein>